<protein>
    <submittedName>
        <fullName evidence="3">Peptidase S8 and S53, subtilisin, kexin, sedolisin</fullName>
    </submittedName>
</protein>
<dbReference type="InterPro" id="IPR018511">
    <property type="entry name" value="Hemolysin-typ_Ca-bd_CS"/>
</dbReference>
<dbReference type="InterPro" id="IPR011049">
    <property type="entry name" value="Serralysin-like_metalloprot_C"/>
</dbReference>
<evidence type="ECO:0000313" key="4">
    <source>
        <dbReference type="Proteomes" id="UP000299794"/>
    </source>
</evidence>
<sequence length="272" mass="28176">MATTSEGFYDLTVQNDSLTLTPGLLAASPYGLRALDGNDIMIGSLDAEIINGNQGDDTIQGGGGNDTLRGGKDRDYLDGQEGDDVIYGELSEDSLVGGVGNDLIRGGKDADILDGQGGNDTLIGDYGADMLTGGGGSDLFVLRTDTVIDDPNNADFILDFNSSEGDRIGLTGGLTEASLFLRPESISLTEVLNRVPGAVSESDLSLLSEVLGLLSPEFITEQISQMLGVNIDPDGDGNITGTSIDINGTTGLGFVINATPADLVGRFVSVEF</sequence>
<comment type="subcellular location">
    <subcellularLocation>
        <location evidence="1">Secreted</location>
    </subcellularLocation>
</comment>
<dbReference type="GO" id="GO:0005509">
    <property type="term" value="F:calcium ion binding"/>
    <property type="evidence" value="ECO:0007669"/>
    <property type="project" value="InterPro"/>
</dbReference>
<comment type="caution">
    <text evidence="3">The sequence shown here is derived from an EMBL/GenBank/DDBJ whole genome shotgun (WGS) entry which is preliminary data.</text>
</comment>
<dbReference type="GO" id="GO:0005576">
    <property type="term" value="C:extracellular region"/>
    <property type="evidence" value="ECO:0007669"/>
    <property type="project" value="UniProtKB-SubCell"/>
</dbReference>
<dbReference type="Proteomes" id="UP000299794">
    <property type="component" value="Unassembled WGS sequence"/>
</dbReference>
<dbReference type="SUPFAM" id="SSF51120">
    <property type="entry name" value="beta-Roll"/>
    <property type="match status" value="2"/>
</dbReference>
<dbReference type="InterPro" id="IPR050557">
    <property type="entry name" value="RTX_toxin/Mannuronan_C5-epim"/>
</dbReference>
<evidence type="ECO:0000313" key="3">
    <source>
        <dbReference type="EMBL" id="GDZ95169.1"/>
    </source>
</evidence>
<name>A0A4V0XUV6_PLAAG</name>
<dbReference type="Pfam" id="PF00353">
    <property type="entry name" value="HemolysinCabind"/>
    <property type="match status" value="3"/>
</dbReference>
<keyword evidence="2" id="KW-0964">Secreted</keyword>
<dbReference type="RefSeq" id="WP_141295174.1">
    <property type="nucleotide sequence ID" value="NZ_BJCD01000053.1"/>
</dbReference>
<dbReference type="EMBL" id="BJCD01000053">
    <property type="protein sequence ID" value="GDZ95169.1"/>
    <property type="molecule type" value="Genomic_DNA"/>
</dbReference>
<proteinExistence type="predicted"/>
<dbReference type="PANTHER" id="PTHR38340">
    <property type="entry name" value="S-LAYER PROTEIN"/>
    <property type="match status" value="1"/>
</dbReference>
<dbReference type="AlphaFoldDB" id="A0A4V0XUV6"/>
<dbReference type="Gene3D" id="2.150.10.10">
    <property type="entry name" value="Serralysin-like metalloprotease, C-terminal"/>
    <property type="match status" value="2"/>
</dbReference>
<gene>
    <name evidence="3" type="ORF">PA905_34080</name>
</gene>
<dbReference type="PROSITE" id="PS00330">
    <property type="entry name" value="HEMOLYSIN_CALCIUM"/>
    <property type="match status" value="1"/>
</dbReference>
<reference evidence="4" key="1">
    <citation type="submission" date="2019-02" db="EMBL/GenBank/DDBJ databases">
        <title>Draft genome sequence of Planktothrix agardhii NIES-905.</title>
        <authorList>
            <person name="Yamaguchi H."/>
            <person name="Suzuki S."/>
            <person name="Kawachi M."/>
        </authorList>
    </citation>
    <scope>NUCLEOTIDE SEQUENCE [LARGE SCALE GENOMIC DNA]</scope>
    <source>
        <strain evidence="4">CCAP 1459/11A</strain>
    </source>
</reference>
<accession>A0A4V0XUV6</accession>
<evidence type="ECO:0000256" key="2">
    <source>
        <dbReference type="ARBA" id="ARBA00022525"/>
    </source>
</evidence>
<evidence type="ECO:0000256" key="1">
    <source>
        <dbReference type="ARBA" id="ARBA00004613"/>
    </source>
</evidence>
<dbReference type="PANTHER" id="PTHR38340:SF1">
    <property type="entry name" value="S-LAYER PROTEIN"/>
    <property type="match status" value="1"/>
</dbReference>
<dbReference type="PRINTS" id="PR00313">
    <property type="entry name" value="CABNDNGRPT"/>
</dbReference>
<organism evidence="3 4">
    <name type="scientific">Planktothrix agardhii CCAP 1459/11A</name>
    <dbReference type="NCBI Taxonomy" id="282420"/>
    <lineage>
        <taxon>Bacteria</taxon>
        <taxon>Bacillati</taxon>
        <taxon>Cyanobacteriota</taxon>
        <taxon>Cyanophyceae</taxon>
        <taxon>Oscillatoriophycideae</taxon>
        <taxon>Oscillatoriales</taxon>
        <taxon>Microcoleaceae</taxon>
        <taxon>Planktothrix</taxon>
    </lineage>
</organism>
<dbReference type="InterPro" id="IPR001343">
    <property type="entry name" value="Hemolysn_Ca-bd"/>
</dbReference>